<dbReference type="OrthoDB" id="4506189at2759"/>
<dbReference type="GO" id="GO:0031201">
    <property type="term" value="C:SNARE complex"/>
    <property type="evidence" value="ECO:0007669"/>
    <property type="project" value="TreeGrafter"/>
</dbReference>
<keyword evidence="7" id="KW-0931">ER-Golgi transport</keyword>
<accession>A0A7R8YS86</accession>
<evidence type="ECO:0000256" key="12">
    <source>
        <dbReference type="SAM" id="Phobius"/>
    </source>
</evidence>
<evidence type="ECO:0000256" key="4">
    <source>
        <dbReference type="ARBA" id="ARBA00022448"/>
    </source>
</evidence>
<evidence type="ECO:0000256" key="11">
    <source>
        <dbReference type="ARBA" id="ARBA00032711"/>
    </source>
</evidence>
<keyword evidence="4" id="KW-0813">Transport</keyword>
<dbReference type="CDD" id="cd15860">
    <property type="entry name" value="SNARE_USE1"/>
    <property type="match status" value="1"/>
</dbReference>
<keyword evidence="6" id="KW-0256">Endoplasmic reticulum</keyword>
<dbReference type="AlphaFoldDB" id="A0A7R8YS86"/>
<dbReference type="InParanoid" id="A0A7R8YS86"/>
<dbReference type="GO" id="GO:0006890">
    <property type="term" value="P:retrograde vesicle-mediated transport, Golgi to endoplasmic reticulum"/>
    <property type="evidence" value="ECO:0007669"/>
    <property type="project" value="TreeGrafter"/>
</dbReference>
<evidence type="ECO:0000256" key="3">
    <source>
        <dbReference type="ARBA" id="ARBA00015843"/>
    </source>
</evidence>
<comment type="subcellular location">
    <subcellularLocation>
        <location evidence="1">Endoplasmic reticulum membrane</location>
        <topology evidence="1">Single-pass type IV membrane protein</topology>
    </subcellularLocation>
</comment>
<name>A0A7R8YS86_HERIL</name>
<evidence type="ECO:0000313" key="13">
    <source>
        <dbReference type="EMBL" id="CAD7083556.1"/>
    </source>
</evidence>
<dbReference type="PANTHER" id="PTHR13050">
    <property type="entry name" value="USE1-LIKE PROTEIN"/>
    <property type="match status" value="1"/>
</dbReference>
<dbReference type="FunCoup" id="A0A7R8YS86">
    <property type="interactions" value="1758"/>
</dbReference>
<comment type="similarity">
    <text evidence="2">Belongs to the USE1 family.</text>
</comment>
<keyword evidence="10 12" id="KW-0472">Membrane</keyword>
<dbReference type="EMBL" id="LR899010">
    <property type="protein sequence ID" value="CAD7083556.1"/>
    <property type="molecule type" value="Genomic_DNA"/>
</dbReference>
<keyword evidence="8" id="KW-0653">Protein transport</keyword>
<feature type="transmembrane region" description="Helical" evidence="12">
    <location>
        <begin position="190"/>
        <end position="209"/>
    </location>
</feature>
<evidence type="ECO:0000313" key="14">
    <source>
        <dbReference type="Proteomes" id="UP000594454"/>
    </source>
</evidence>
<reference evidence="13 14" key="1">
    <citation type="submission" date="2020-11" db="EMBL/GenBank/DDBJ databases">
        <authorList>
            <person name="Wallbank WR R."/>
            <person name="Pardo Diaz C."/>
            <person name="Kozak K."/>
            <person name="Martin S."/>
            <person name="Jiggins C."/>
            <person name="Moest M."/>
            <person name="Warren A I."/>
            <person name="Generalovic N T."/>
            <person name="Byers J.R.P. K."/>
            <person name="Montejo-Kovacevich G."/>
            <person name="Yen C E."/>
        </authorList>
    </citation>
    <scope>NUCLEOTIDE SEQUENCE [LARGE SCALE GENOMIC DNA]</scope>
</reference>
<dbReference type="OMA" id="AYRSWCD"/>
<protein>
    <recommendedName>
        <fullName evidence="3">Vesicle transport protein USE1</fullName>
    </recommendedName>
    <alternativeName>
        <fullName evidence="11">USE1-like protein</fullName>
    </alternativeName>
</protein>
<dbReference type="GO" id="GO:0005484">
    <property type="term" value="F:SNAP receptor activity"/>
    <property type="evidence" value="ECO:0007669"/>
    <property type="project" value="TreeGrafter"/>
</dbReference>
<proteinExistence type="inferred from homology"/>
<evidence type="ECO:0000256" key="2">
    <source>
        <dbReference type="ARBA" id="ARBA00007891"/>
    </source>
</evidence>
<evidence type="ECO:0000256" key="10">
    <source>
        <dbReference type="ARBA" id="ARBA00023136"/>
    </source>
</evidence>
<dbReference type="InterPro" id="IPR019150">
    <property type="entry name" value="Vesicle_transport_protein_Use1"/>
</dbReference>
<dbReference type="GO" id="GO:0015031">
    <property type="term" value="P:protein transport"/>
    <property type="evidence" value="ECO:0007669"/>
    <property type="project" value="UniProtKB-KW"/>
</dbReference>
<sequence length="217" mass="25245">MVSKLEINIRSLLSNCEESVNDTTNHWRLKKHVKSLETMIAELEELSEDSAYKVLSDYKSRLASIKASINYVESPPAPKKLRENRIQNETVESNLRKELLEGSSLRKRPVAEENMGQAMKYYSDYQERITEDMLALTRNLREQTETANKIIKRDTEIVSKSTMISDSNLGSLSKEAEKLQDHSRRAWKCWMWLMLGLVMAIFLFMVLFMKIMKKKST</sequence>
<keyword evidence="9 12" id="KW-1133">Transmembrane helix</keyword>
<evidence type="ECO:0000256" key="1">
    <source>
        <dbReference type="ARBA" id="ARBA00004163"/>
    </source>
</evidence>
<gene>
    <name evidence="13" type="ORF">HERILL_LOCUS6507</name>
</gene>
<evidence type="ECO:0000256" key="6">
    <source>
        <dbReference type="ARBA" id="ARBA00022824"/>
    </source>
</evidence>
<organism evidence="13 14">
    <name type="scientific">Hermetia illucens</name>
    <name type="common">Black soldier fly</name>
    <dbReference type="NCBI Taxonomy" id="343691"/>
    <lineage>
        <taxon>Eukaryota</taxon>
        <taxon>Metazoa</taxon>
        <taxon>Ecdysozoa</taxon>
        <taxon>Arthropoda</taxon>
        <taxon>Hexapoda</taxon>
        <taxon>Insecta</taxon>
        <taxon>Pterygota</taxon>
        <taxon>Neoptera</taxon>
        <taxon>Endopterygota</taxon>
        <taxon>Diptera</taxon>
        <taxon>Brachycera</taxon>
        <taxon>Stratiomyomorpha</taxon>
        <taxon>Stratiomyidae</taxon>
        <taxon>Hermetiinae</taxon>
        <taxon>Hermetia</taxon>
    </lineage>
</organism>
<dbReference type="PANTHER" id="PTHR13050:SF7">
    <property type="entry name" value="VESICLE TRANSPORT PROTEIN USE1"/>
    <property type="match status" value="1"/>
</dbReference>
<evidence type="ECO:0000256" key="8">
    <source>
        <dbReference type="ARBA" id="ARBA00022927"/>
    </source>
</evidence>
<dbReference type="GO" id="GO:0005789">
    <property type="term" value="C:endoplasmic reticulum membrane"/>
    <property type="evidence" value="ECO:0007669"/>
    <property type="project" value="UniProtKB-SubCell"/>
</dbReference>
<dbReference type="Proteomes" id="UP000594454">
    <property type="component" value="Chromosome 2"/>
</dbReference>
<evidence type="ECO:0000256" key="5">
    <source>
        <dbReference type="ARBA" id="ARBA00022692"/>
    </source>
</evidence>
<evidence type="ECO:0000256" key="9">
    <source>
        <dbReference type="ARBA" id="ARBA00022989"/>
    </source>
</evidence>
<evidence type="ECO:0000256" key="7">
    <source>
        <dbReference type="ARBA" id="ARBA00022892"/>
    </source>
</evidence>
<keyword evidence="5 12" id="KW-0812">Transmembrane</keyword>
<dbReference type="Pfam" id="PF09753">
    <property type="entry name" value="Use1"/>
    <property type="match status" value="1"/>
</dbReference>
<keyword evidence="14" id="KW-1185">Reference proteome</keyword>